<evidence type="ECO:0000313" key="2">
    <source>
        <dbReference type="Proteomes" id="UP000389128"/>
    </source>
</evidence>
<accession>A0A6C2D6U4</accession>
<organism evidence="1 2">
    <name type="scientific">Zoogloea oleivorans</name>
    <dbReference type="NCBI Taxonomy" id="1552750"/>
    <lineage>
        <taxon>Bacteria</taxon>
        <taxon>Pseudomonadati</taxon>
        <taxon>Pseudomonadota</taxon>
        <taxon>Betaproteobacteria</taxon>
        <taxon>Rhodocyclales</taxon>
        <taxon>Zoogloeaceae</taxon>
        <taxon>Zoogloea</taxon>
    </lineage>
</organism>
<sequence>MTTTTTETTVDGIAHALASACIDTLREIVAQSTPETVMAAAEAQARDAGTDNPEAVRGVLHAYLVALEGIRQAIAEPVVHVQLAPASSDTEGGEL</sequence>
<keyword evidence="2" id="KW-1185">Reference proteome</keyword>
<evidence type="ECO:0000313" key="1">
    <source>
        <dbReference type="EMBL" id="TYC61335.1"/>
    </source>
</evidence>
<comment type="caution">
    <text evidence="1">The sequence shown here is derived from an EMBL/GenBank/DDBJ whole genome shotgun (WGS) entry which is preliminary data.</text>
</comment>
<name>A0A6C2D6U4_9RHOO</name>
<gene>
    <name evidence="1" type="ORF">ETQ85_04580</name>
</gene>
<protein>
    <submittedName>
        <fullName evidence="1">Uncharacterized protein</fullName>
    </submittedName>
</protein>
<dbReference type="RefSeq" id="WP_148577870.1">
    <property type="nucleotide sequence ID" value="NZ_SDKK01000003.1"/>
</dbReference>
<proteinExistence type="predicted"/>
<dbReference type="AlphaFoldDB" id="A0A6C2D6U4"/>
<reference evidence="1 2" key="1">
    <citation type="submission" date="2019-01" db="EMBL/GenBank/DDBJ databases">
        <title>Zoogloea oleivorans genome sequencing and assembly.</title>
        <authorList>
            <person name="Tancsics A."/>
            <person name="Farkas M."/>
            <person name="Kriszt B."/>
            <person name="Maroti G."/>
            <person name="Horvath B."/>
        </authorList>
    </citation>
    <scope>NUCLEOTIDE SEQUENCE [LARGE SCALE GENOMIC DNA]</scope>
    <source>
        <strain evidence="1 2">Buc</strain>
    </source>
</reference>
<dbReference type="Proteomes" id="UP000389128">
    <property type="component" value="Unassembled WGS sequence"/>
</dbReference>
<dbReference type="EMBL" id="SDKK01000003">
    <property type="protein sequence ID" value="TYC61335.1"/>
    <property type="molecule type" value="Genomic_DNA"/>
</dbReference>